<dbReference type="EMBL" id="CM037016">
    <property type="protein sequence ID" value="KAH7678591.1"/>
    <property type="molecule type" value="Genomic_DNA"/>
</dbReference>
<dbReference type="Proteomes" id="UP000827976">
    <property type="component" value="Chromosome 6"/>
</dbReference>
<reference evidence="2" key="1">
    <citation type="journal article" date="2022" name="Nat. Commun.">
        <title>Chromosome evolution and the genetic basis of agronomically important traits in greater yam.</title>
        <authorList>
            <person name="Bredeson J.V."/>
            <person name="Lyons J.B."/>
            <person name="Oniyinde I.O."/>
            <person name="Okereke N.R."/>
            <person name="Kolade O."/>
            <person name="Nnabue I."/>
            <person name="Nwadili C.O."/>
            <person name="Hribova E."/>
            <person name="Parker M."/>
            <person name="Nwogha J."/>
            <person name="Shu S."/>
            <person name="Carlson J."/>
            <person name="Kariba R."/>
            <person name="Muthemba S."/>
            <person name="Knop K."/>
            <person name="Barton G.J."/>
            <person name="Sherwood A.V."/>
            <person name="Lopez-Montes A."/>
            <person name="Asiedu R."/>
            <person name="Jamnadass R."/>
            <person name="Muchugi A."/>
            <person name="Goodstein D."/>
            <person name="Egesi C.N."/>
            <person name="Featherston J."/>
            <person name="Asfaw A."/>
            <person name="Simpson G.G."/>
            <person name="Dolezel J."/>
            <person name="Hendre P.S."/>
            <person name="Van Deynze A."/>
            <person name="Kumar P.L."/>
            <person name="Obidiegwu J.E."/>
            <person name="Bhattacharjee R."/>
            <person name="Rokhsar D.S."/>
        </authorList>
    </citation>
    <scope>NUCLEOTIDE SEQUENCE [LARGE SCALE GENOMIC DNA]</scope>
    <source>
        <strain evidence="2">cv. TDa95/00328</strain>
    </source>
</reference>
<organism evidence="1 2">
    <name type="scientific">Dioscorea alata</name>
    <name type="common">Purple yam</name>
    <dbReference type="NCBI Taxonomy" id="55571"/>
    <lineage>
        <taxon>Eukaryota</taxon>
        <taxon>Viridiplantae</taxon>
        <taxon>Streptophyta</taxon>
        <taxon>Embryophyta</taxon>
        <taxon>Tracheophyta</taxon>
        <taxon>Spermatophyta</taxon>
        <taxon>Magnoliopsida</taxon>
        <taxon>Liliopsida</taxon>
        <taxon>Dioscoreales</taxon>
        <taxon>Dioscoreaceae</taxon>
        <taxon>Dioscorea</taxon>
    </lineage>
</organism>
<keyword evidence="1" id="KW-0328">Glycosyltransferase</keyword>
<sequence length="676" mass="75724">MKISELITRVTFIKKHPNICEIQSQKKESQSNEALRPTADTLLLLLRRKIQALNAQRERVRGSFQCSPAMKMKRWCGGSLILFLALMLTLSYTLFPSTIKAPPPSAAAGIHPPPSPPPPPKPQLLVSLPGLADLFSRSSLGLDHNLAWLHLRTLLSRSDAISGTADGVREGAVAWRELQDTLEAEKLEKVAPWRKKCPFLAGGNEGFVEIPCGFVDGSAVSIVGIPLGFNGSSTGAFRIELVGSRVSDEIREPPIVLRVNVSFGDDASKELPVVSMNSWSPDEGWGPWEQCPAPAIDAHQKVVDELVRCNEGNGESVMQEKINVSVTPSRTSKGSARMSDNMPFVEGHPFSATLWAGMEGFHLTVNGRHETSFAYREKLDPWSVSGVRLEGDLEILSCIANGLPVSEDLDVVSDIDSLKAPPLPKKRILMLVVVFSTGNNFERRMAIRRSWMQYEAVRSGEVAVRFFIGLHKNKQVNLELWKEAQTYGDIQLMPFVDYYSLITLKTIAMCIFGTKILPAKYIMKTDDDAFVRIDEVLSSLKKNVPQGLLYGQIAFESSPHRDKDSKWYISPEEWPHDSYPPWAHGPGYIISRDIAKFVVQGHQERNLQLFKLEDVAMGIWIQEYKRSGKEINYVSDDRFHNEGCESNYVLAHYQVPRTLLCLWDTLRRNHEPICCD</sequence>
<comment type="caution">
    <text evidence="1">The sequence shown here is derived from an EMBL/GenBank/DDBJ whole genome shotgun (WGS) entry which is preliminary data.</text>
</comment>
<evidence type="ECO:0000313" key="2">
    <source>
        <dbReference type="Proteomes" id="UP000827976"/>
    </source>
</evidence>
<evidence type="ECO:0000313" key="1">
    <source>
        <dbReference type="EMBL" id="KAH7678591.1"/>
    </source>
</evidence>
<dbReference type="EC" id="2.4.1.134" evidence="1"/>
<accession>A0ACB7VV08</accession>
<protein>
    <submittedName>
        <fullName evidence="1">Glycosyl transferase family 31 protein</fullName>
        <ecNumber evidence="1">2.4.1.134</ecNumber>
    </submittedName>
</protein>
<proteinExistence type="predicted"/>
<keyword evidence="2" id="KW-1185">Reference proteome</keyword>
<name>A0ACB7VV08_DIOAL</name>
<keyword evidence="1" id="KW-0808">Transferase</keyword>
<gene>
    <name evidence="1" type="ORF">IHE45_06G006500</name>
</gene>